<feature type="compositionally biased region" description="Low complexity" evidence="5">
    <location>
        <begin position="134"/>
        <end position="176"/>
    </location>
</feature>
<dbReference type="Gene3D" id="3.40.30.10">
    <property type="entry name" value="Glutaredoxin"/>
    <property type="match status" value="1"/>
</dbReference>
<organism evidence="8 9">
    <name type="scientific">Rosistilla oblonga</name>
    <dbReference type="NCBI Taxonomy" id="2527990"/>
    <lineage>
        <taxon>Bacteria</taxon>
        <taxon>Pseudomonadati</taxon>
        <taxon>Planctomycetota</taxon>
        <taxon>Planctomycetia</taxon>
        <taxon>Pirellulales</taxon>
        <taxon>Pirellulaceae</taxon>
        <taxon>Rosistilla</taxon>
    </lineage>
</organism>
<evidence type="ECO:0000313" key="8">
    <source>
        <dbReference type="EMBL" id="QDV57854.1"/>
    </source>
</evidence>
<evidence type="ECO:0000256" key="6">
    <source>
        <dbReference type="SAM" id="SignalP"/>
    </source>
</evidence>
<feature type="region of interest" description="Disordered" evidence="5">
    <location>
        <begin position="125"/>
        <end position="183"/>
    </location>
</feature>
<dbReference type="SUPFAM" id="SSF52833">
    <property type="entry name" value="Thioredoxin-like"/>
    <property type="match status" value="1"/>
</dbReference>
<dbReference type="GO" id="GO:0016209">
    <property type="term" value="F:antioxidant activity"/>
    <property type="evidence" value="ECO:0007669"/>
    <property type="project" value="InterPro"/>
</dbReference>
<evidence type="ECO:0000256" key="5">
    <source>
        <dbReference type="SAM" id="MobiDB-lite"/>
    </source>
</evidence>
<dbReference type="InterPro" id="IPR000866">
    <property type="entry name" value="AhpC/TSA"/>
</dbReference>
<sequence precursor="true">MLTLRPRHCRLLMVLPFLAVGCGGPSRSALEKASYETDGLASSSKLAEIAVPDVAVGEMTPGQIDSYDVQLAPRESQRPASGPKSPAPAASVRPASSPAPAALSPAAPAATVALKPAALNVPPAETQAPATIEPPLAIKPPAATKPAPAAKPASVAKPTVAVKPPAAEPPSFAAPANTGSLTIGDRAPELEIDTWFKGPEVGSFEDSKVYVVEFWATWCGPCKVNMPHLSQLQQQLGDQVQFIGVSDEPAAKIASFFEAEASPGKTWGDVLQYTIAADSNKSTKLRYMQAAGERGIPCAFIVGRDGVVQWIGHPAQIDRPLAAILEGDWDVAAARTSRDKAKRYELAFGALRSRMGGWIKDKDYASAIAALDAMATEFPERNEPLMIKLEVLREAKMFSETYPVIDKLVQRQWDDPNMLAQLAWLIAAETKGDDRDLDLALKAAVRSVELTNEKAPIALDTVARVHFERGDVAEAIEWQVKATKMPSKFKEDMLKTLEIYQQAAQ</sequence>
<dbReference type="GO" id="GO:0006950">
    <property type="term" value="P:response to stress"/>
    <property type="evidence" value="ECO:0007669"/>
    <property type="project" value="UniProtKB-ARBA"/>
</dbReference>
<dbReference type="PANTHER" id="PTHR42852:SF6">
    <property type="entry name" value="THIOL:DISULFIDE INTERCHANGE PROTEIN DSBE"/>
    <property type="match status" value="1"/>
</dbReference>
<protein>
    <submittedName>
        <fullName evidence="8">Thioredoxin</fullName>
    </submittedName>
</protein>
<dbReference type="PROSITE" id="PS51352">
    <property type="entry name" value="THIOREDOXIN_2"/>
    <property type="match status" value="1"/>
</dbReference>
<dbReference type="PROSITE" id="PS00194">
    <property type="entry name" value="THIOREDOXIN_1"/>
    <property type="match status" value="1"/>
</dbReference>
<keyword evidence="3" id="KW-1015">Disulfide bond</keyword>
<dbReference type="AlphaFoldDB" id="A0A518IXN4"/>
<dbReference type="CDD" id="cd02966">
    <property type="entry name" value="TlpA_like_family"/>
    <property type="match status" value="1"/>
</dbReference>
<feature type="domain" description="Thioredoxin" evidence="7">
    <location>
        <begin position="181"/>
        <end position="334"/>
    </location>
</feature>
<feature type="signal peptide" evidence="6">
    <location>
        <begin position="1"/>
        <end position="19"/>
    </location>
</feature>
<name>A0A518IXN4_9BACT</name>
<keyword evidence="4" id="KW-0676">Redox-active center</keyword>
<dbReference type="Pfam" id="PF00578">
    <property type="entry name" value="AhpC-TSA"/>
    <property type="match status" value="1"/>
</dbReference>
<dbReference type="PANTHER" id="PTHR42852">
    <property type="entry name" value="THIOL:DISULFIDE INTERCHANGE PROTEIN DSBE"/>
    <property type="match status" value="1"/>
</dbReference>
<dbReference type="InterPro" id="IPR011990">
    <property type="entry name" value="TPR-like_helical_dom_sf"/>
</dbReference>
<reference evidence="8 9" key="1">
    <citation type="submission" date="2019-02" db="EMBL/GenBank/DDBJ databases">
        <title>Deep-cultivation of Planctomycetes and their phenomic and genomic characterization uncovers novel biology.</title>
        <authorList>
            <person name="Wiegand S."/>
            <person name="Jogler M."/>
            <person name="Boedeker C."/>
            <person name="Pinto D."/>
            <person name="Vollmers J."/>
            <person name="Rivas-Marin E."/>
            <person name="Kohn T."/>
            <person name="Peeters S.H."/>
            <person name="Heuer A."/>
            <person name="Rast P."/>
            <person name="Oberbeckmann S."/>
            <person name="Bunk B."/>
            <person name="Jeske O."/>
            <person name="Meyerdierks A."/>
            <person name="Storesund J.E."/>
            <person name="Kallscheuer N."/>
            <person name="Luecker S."/>
            <person name="Lage O.M."/>
            <person name="Pohl T."/>
            <person name="Merkel B.J."/>
            <person name="Hornburger P."/>
            <person name="Mueller R.-W."/>
            <person name="Bruemmer F."/>
            <person name="Labrenz M."/>
            <person name="Spormann A.M."/>
            <person name="Op den Camp H."/>
            <person name="Overmann J."/>
            <person name="Amann R."/>
            <person name="Jetten M.S.M."/>
            <person name="Mascher T."/>
            <person name="Medema M.H."/>
            <person name="Devos D.P."/>
            <person name="Kaster A.-K."/>
            <person name="Ovreas L."/>
            <person name="Rohde M."/>
            <person name="Galperin M.Y."/>
            <person name="Jogler C."/>
        </authorList>
    </citation>
    <scope>NUCLEOTIDE SEQUENCE [LARGE SCALE GENOMIC DNA]</scope>
    <source>
        <strain evidence="8 9">Mal33</strain>
    </source>
</reference>
<feature type="chain" id="PRO_5022149255" evidence="6">
    <location>
        <begin position="20"/>
        <end position="505"/>
    </location>
</feature>
<evidence type="ECO:0000256" key="4">
    <source>
        <dbReference type="ARBA" id="ARBA00023284"/>
    </source>
</evidence>
<dbReference type="Proteomes" id="UP000316770">
    <property type="component" value="Chromosome"/>
</dbReference>
<dbReference type="PROSITE" id="PS51257">
    <property type="entry name" value="PROKAR_LIPOPROTEIN"/>
    <property type="match status" value="1"/>
</dbReference>
<dbReference type="EMBL" id="CP036318">
    <property type="protein sequence ID" value="QDV57854.1"/>
    <property type="molecule type" value="Genomic_DNA"/>
</dbReference>
<dbReference type="Gene3D" id="1.25.40.10">
    <property type="entry name" value="Tetratricopeptide repeat domain"/>
    <property type="match status" value="1"/>
</dbReference>
<dbReference type="InterPro" id="IPR050553">
    <property type="entry name" value="Thioredoxin_ResA/DsbE_sf"/>
</dbReference>
<dbReference type="InterPro" id="IPR013766">
    <property type="entry name" value="Thioredoxin_domain"/>
</dbReference>
<evidence type="ECO:0000256" key="1">
    <source>
        <dbReference type="ARBA" id="ARBA00004196"/>
    </source>
</evidence>
<dbReference type="RefSeq" id="WP_197452733.1">
    <property type="nucleotide sequence ID" value="NZ_CP036318.1"/>
</dbReference>
<feature type="region of interest" description="Disordered" evidence="5">
    <location>
        <begin position="73"/>
        <end position="103"/>
    </location>
</feature>
<comment type="subcellular location">
    <subcellularLocation>
        <location evidence="1">Cell envelope</location>
    </subcellularLocation>
</comment>
<keyword evidence="2" id="KW-0201">Cytochrome c-type biogenesis</keyword>
<evidence type="ECO:0000313" key="9">
    <source>
        <dbReference type="Proteomes" id="UP000316770"/>
    </source>
</evidence>
<evidence type="ECO:0000259" key="7">
    <source>
        <dbReference type="PROSITE" id="PS51352"/>
    </source>
</evidence>
<evidence type="ECO:0000256" key="2">
    <source>
        <dbReference type="ARBA" id="ARBA00022748"/>
    </source>
</evidence>
<evidence type="ECO:0000256" key="3">
    <source>
        <dbReference type="ARBA" id="ARBA00023157"/>
    </source>
</evidence>
<keyword evidence="9" id="KW-1185">Reference proteome</keyword>
<proteinExistence type="predicted"/>
<dbReference type="GO" id="GO:0030313">
    <property type="term" value="C:cell envelope"/>
    <property type="evidence" value="ECO:0007669"/>
    <property type="project" value="UniProtKB-SubCell"/>
</dbReference>
<gene>
    <name evidence="8" type="primary">trxA_5</name>
    <name evidence="8" type="ORF">Mal33_38690</name>
</gene>
<dbReference type="GO" id="GO:0016491">
    <property type="term" value="F:oxidoreductase activity"/>
    <property type="evidence" value="ECO:0007669"/>
    <property type="project" value="InterPro"/>
</dbReference>
<feature type="compositionally biased region" description="Low complexity" evidence="5">
    <location>
        <begin position="79"/>
        <end position="103"/>
    </location>
</feature>
<dbReference type="GO" id="GO:0017004">
    <property type="term" value="P:cytochrome complex assembly"/>
    <property type="evidence" value="ECO:0007669"/>
    <property type="project" value="UniProtKB-KW"/>
</dbReference>
<dbReference type="InterPro" id="IPR036249">
    <property type="entry name" value="Thioredoxin-like_sf"/>
</dbReference>
<accession>A0A518IXN4</accession>
<dbReference type="InterPro" id="IPR017937">
    <property type="entry name" value="Thioredoxin_CS"/>
</dbReference>
<keyword evidence="6" id="KW-0732">Signal</keyword>